<evidence type="ECO:0000313" key="5">
    <source>
        <dbReference type="Proteomes" id="UP000187412"/>
    </source>
</evidence>
<evidence type="ECO:0000256" key="1">
    <source>
        <dbReference type="ARBA" id="ARBA00007118"/>
    </source>
</evidence>
<dbReference type="RefSeq" id="WP_076112750.1">
    <property type="nucleotide sequence ID" value="NZ_MPTB01000030.1"/>
</dbReference>
<evidence type="ECO:0000259" key="3">
    <source>
        <dbReference type="Pfam" id="PF00881"/>
    </source>
</evidence>
<keyword evidence="5" id="KW-1185">Reference proteome</keyword>
<accession>A0ABX3H5N6</accession>
<dbReference type="EMBL" id="MPTB01000030">
    <property type="protein sequence ID" value="OMD44769.1"/>
    <property type="molecule type" value="Genomic_DNA"/>
</dbReference>
<keyword evidence="2" id="KW-0560">Oxidoreductase</keyword>
<dbReference type="PANTHER" id="PTHR43673">
    <property type="entry name" value="NAD(P)H NITROREDUCTASE YDGI-RELATED"/>
    <property type="match status" value="1"/>
</dbReference>
<dbReference type="Pfam" id="PF00881">
    <property type="entry name" value="Nitroreductase"/>
    <property type="match status" value="1"/>
</dbReference>
<gene>
    <name evidence="4" type="ORF">BSK56_21985</name>
</gene>
<dbReference type="InterPro" id="IPR000415">
    <property type="entry name" value="Nitroreductase-like"/>
</dbReference>
<organism evidence="4 5">
    <name type="scientific">Paenibacillus borealis</name>
    <dbReference type="NCBI Taxonomy" id="160799"/>
    <lineage>
        <taxon>Bacteria</taxon>
        <taxon>Bacillati</taxon>
        <taxon>Bacillota</taxon>
        <taxon>Bacilli</taxon>
        <taxon>Bacillales</taxon>
        <taxon>Paenibacillaceae</taxon>
        <taxon>Paenibacillus</taxon>
    </lineage>
</organism>
<dbReference type="InterPro" id="IPR029479">
    <property type="entry name" value="Nitroreductase"/>
</dbReference>
<evidence type="ECO:0000256" key="2">
    <source>
        <dbReference type="ARBA" id="ARBA00023002"/>
    </source>
</evidence>
<dbReference type="Proteomes" id="UP000187412">
    <property type="component" value="Unassembled WGS sequence"/>
</dbReference>
<reference evidence="4 5" key="1">
    <citation type="submission" date="2016-10" db="EMBL/GenBank/DDBJ databases">
        <title>Paenibacillus species isolates.</title>
        <authorList>
            <person name="Beno S.M."/>
        </authorList>
    </citation>
    <scope>NUCLEOTIDE SEQUENCE [LARGE SCALE GENOMIC DNA]</scope>
    <source>
        <strain evidence="4 5">FSL H7-0744</strain>
    </source>
</reference>
<comment type="caution">
    <text evidence="4">The sequence shown here is derived from an EMBL/GenBank/DDBJ whole genome shotgun (WGS) entry which is preliminary data.</text>
</comment>
<proteinExistence type="inferred from homology"/>
<dbReference type="Gene3D" id="3.40.109.10">
    <property type="entry name" value="NADH Oxidase"/>
    <property type="match status" value="1"/>
</dbReference>
<sequence>MSVKNILEHRNSVRHYDPDYKISPELLASFIESASKSPNGNNVQAVRYLIIDDPQIQKSLLPIAFNQQQVADASAVLVMLGDYKAFQDDNIIQIHEEGFQAGYFDESLRDYLANAAIGYYASKSDEDLRMELTRDVSLAAMSLVLLVNEAGLDTITMSGYDSRQLKETLNISERYLDVMLIAIGKGIKAGHRTVRHEVSKVIYRNILT</sequence>
<evidence type="ECO:0000313" key="4">
    <source>
        <dbReference type="EMBL" id="OMD44769.1"/>
    </source>
</evidence>
<protein>
    <submittedName>
        <fullName evidence="4">NAD(P)H nitroreductase</fullName>
    </submittedName>
</protein>
<dbReference type="SUPFAM" id="SSF55469">
    <property type="entry name" value="FMN-dependent nitroreductase-like"/>
    <property type="match status" value="1"/>
</dbReference>
<dbReference type="PANTHER" id="PTHR43673:SF3">
    <property type="entry name" value="NAD(P)H NITROREDUCTASE YODC-RELATED"/>
    <property type="match status" value="1"/>
</dbReference>
<name>A0ABX3H5N6_PAEBO</name>
<comment type="similarity">
    <text evidence="1">Belongs to the nitroreductase family.</text>
</comment>
<feature type="domain" description="Nitroreductase" evidence="3">
    <location>
        <begin position="8"/>
        <end position="185"/>
    </location>
</feature>